<dbReference type="GO" id="GO:0005247">
    <property type="term" value="F:voltage-gated chloride channel activity"/>
    <property type="evidence" value="ECO:0007669"/>
    <property type="project" value="TreeGrafter"/>
</dbReference>
<keyword evidence="11" id="KW-0805">Transcription regulation</keyword>
<evidence type="ECO:0000313" key="25">
    <source>
        <dbReference type="EMBL" id="KAK0412109.1"/>
    </source>
</evidence>
<evidence type="ECO:0000256" key="9">
    <source>
        <dbReference type="ARBA" id="ARBA00022833"/>
    </source>
</evidence>
<evidence type="ECO:0000256" key="4">
    <source>
        <dbReference type="ARBA" id="ARBA00022448"/>
    </source>
</evidence>
<dbReference type="InterPro" id="IPR000536">
    <property type="entry name" value="Nucl_hrmn_rcpt_lig-bd"/>
</dbReference>
<comment type="caution">
    <text evidence="25">The sequence shown here is derived from an EMBL/GenBank/DDBJ whole genome shotgun (WGS) entry which is preliminary data.</text>
</comment>
<feature type="region of interest" description="Disordered" evidence="21">
    <location>
        <begin position="1351"/>
        <end position="1380"/>
    </location>
</feature>
<dbReference type="PROSITE" id="PS00031">
    <property type="entry name" value="NUCLEAR_REC_DBD_1"/>
    <property type="match status" value="1"/>
</dbReference>
<evidence type="ECO:0000256" key="12">
    <source>
        <dbReference type="ARBA" id="ARBA00023065"/>
    </source>
</evidence>
<feature type="transmembrane region" description="Helical" evidence="20">
    <location>
        <begin position="801"/>
        <end position="821"/>
    </location>
</feature>
<dbReference type="PANTHER" id="PTHR45720:SF10">
    <property type="entry name" value="CHLORIDE CHANNEL PROTEIN 2"/>
    <property type="match status" value="1"/>
</dbReference>
<evidence type="ECO:0000313" key="26">
    <source>
        <dbReference type="Proteomes" id="UP001175271"/>
    </source>
</evidence>
<evidence type="ECO:0000256" key="21">
    <source>
        <dbReference type="SAM" id="MobiDB-lite"/>
    </source>
</evidence>
<dbReference type="Pfam" id="PF00105">
    <property type="entry name" value="zf-C4"/>
    <property type="match status" value="1"/>
</dbReference>
<keyword evidence="5 20" id="KW-0812">Transmembrane</keyword>
<feature type="transmembrane region" description="Helical" evidence="20">
    <location>
        <begin position="565"/>
        <end position="586"/>
    </location>
</feature>
<accession>A0AA39HVF8</accession>
<dbReference type="GO" id="GO:0005634">
    <property type="term" value="C:nucleus"/>
    <property type="evidence" value="ECO:0007669"/>
    <property type="project" value="UniProtKB-SubCell"/>
</dbReference>
<keyword evidence="18" id="KW-0539">Nucleus</keyword>
<keyword evidence="9" id="KW-0862">Zinc</keyword>
<feature type="domain" description="NR LBD" evidence="24">
    <location>
        <begin position="126"/>
        <end position="400"/>
    </location>
</feature>
<dbReference type="CDD" id="cd06960">
    <property type="entry name" value="NR_DBD_HNF4A"/>
    <property type="match status" value="1"/>
</dbReference>
<evidence type="ECO:0000256" key="8">
    <source>
        <dbReference type="ARBA" id="ARBA00022771"/>
    </source>
</evidence>
<keyword evidence="10 20" id="KW-1133">Transmembrane helix</keyword>
<feature type="transmembrane region" description="Helical" evidence="20">
    <location>
        <begin position="842"/>
        <end position="859"/>
    </location>
</feature>
<dbReference type="Gene3D" id="1.10.565.10">
    <property type="entry name" value="Retinoid X Receptor"/>
    <property type="match status" value="1"/>
</dbReference>
<feature type="compositionally biased region" description="Basic and acidic residues" evidence="21">
    <location>
        <begin position="1416"/>
        <end position="1429"/>
    </location>
</feature>
<gene>
    <name evidence="25" type="ORF">QR680_006040</name>
</gene>
<feature type="transmembrane region" description="Helical" evidence="20">
    <location>
        <begin position="755"/>
        <end position="772"/>
    </location>
</feature>
<dbReference type="SUPFAM" id="SSF57716">
    <property type="entry name" value="Glucocorticoid receptor-like (DNA-binding domain)"/>
    <property type="match status" value="1"/>
</dbReference>
<dbReference type="InterPro" id="IPR035500">
    <property type="entry name" value="NHR-like_dom_sf"/>
</dbReference>
<dbReference type="InterPro" id="IPR013088">
    <property type="entry name" value="Znf_NHR/GATA"/>
</dbReference>
<keyword evidence="19" id="KW-0129">CBS domain</keyword>
<feature type="region of interest" description="Disordered" evidence="21">
    <location>
        <begin position="519"/>
        <end position="544"/>
    </location>
</feature>
<evidence type="ECO:0000256" key="5">
    <source>
        <dbReference type="ARBA" id="ARBA00022692"/>
    </source>
</evidence>
<dbReference type="Gene3D" id="1.10.3080.10">
    <property type="entry name" value="Clc chloride channel"/>
    <property type="match status" value="1"/>
</dbReference>
<proteinExistence type="inferred from homology"/>
<evidence type="ECO:0000256" key="20">
    <source>
        <dbReference type="RuleBase" id="RU361221"/>
    </source>
</evidence>
<comment type="similarity">
    <text evidence="20">Belongs to the chloride channel (TC 2.A.49) family.</text>
</comment>
<dbReference type="PROSITE" id="PS51843">
    <property type="entry name" value="NR_LBD"/>
    <property type="match status" value="1"/>
</dbReference>
<dbReference type="Gene3D" id="3.30.50.10">
    <property type="entry name" value="Erythroid Transcription Factor GATA-1, subunit A"/>
    <property type="match status" value="1"/>
</dbReference>
<feature type="region of interest" description="Disordered" evidence="21">
    <location>
        <begin position="79"/>
        <end position="115"/>
    </location>
</feature>
<evidence type="ECO:0000256" key="17">
    <source>
        <dbReference type="ARBA" id="ARBA00023214"/>
    </source>
</evidence>
<dbReference type="SMART" id="SM00430">
    <property type="entry name" value="HOLI"/>
    <property type="match status" value="1"/>
</dbReference>
<dbReference type="InterPro" id="IPR046342">
    <property type="entry name" value="CBS_dom_sf"/>
</dbReference>
<evidence type="ECO:0000256" key="19">
    <source>
        <dbReference type="PROSITE-ProRule" id="PRU00703"/>
    </source>
</evidence>
<organism evidence="25 26">
    <name type="scientific">Steinernema hermaphroditum</name>
    <dbReference type="NCBI Taxonomy" id="289476"/>
    <lineage>
        <taxon>Eukaryota</taxon>
        <taxon>Metazoa</taxon>
        <taxon>Ecdysozoa</taxon>
        <taxon>Nematoda</taxon>
        <taxon>Chromadorea</taxon>
        <taxon>Rhabditida</taxon>
        <taxon>Tylenchina</taxon>
        <taxon>Panagrolaimomorpha</taxon>
        <taxon>Strongyloidoidea</taxon>
        <taxon>Steinernematidae</taxon>
        <taxon>Steinernema</taxon>
    </lineage>
</organism>
<dbReference type="Pfam" id="PF00104">
    <property type="entry name" value="Hormone_recep"/>
    <property type="match status" value="1"/>
</dbReference>
<feature type="transmembrane region" description="Helical" evidence="20">
    <location>
        <begin position="719"/>
        <end position="743"/>
    </location>
</feature>
<evidence type="ECO:0000256" key="18">
    <source>
        <dbReference type="ARBA" id="ARBA00023242"/>
    </source>
</evidence>
<keyword evidence="12 20" id="KW-0406">Ion transport</keyword>
<dbReference type="PROSITE" id="PS51371">
    <property type="entry name" value="CBS"/>
    <property type="match status" value="1"/>
</dbReference>
<evidence type="ECO:0000256" key="3">
    <source>
        <dbReference type="ARBA" id="ARBA00005993"/>
    </source>
</evidence>
<evidence type="ECO:0000256" key="14">
    <source>
        <dbReference type="ARBA" id="ARBA00023136"/>
    </source>
</evidence>
<sequence length="1540" mass="172693">MSDSENCLICQAPAHGVHFQVNSCRACAAFFRRSALIADSYKCRRATKNCVMLKDSKNNCRYCRYQKCLEVGMKNNQVERDTSSKRIQSEEPSTSTPSSSTPSNEAPSAEKPPPKFIFDKNKMVYDVKPLIGQLTELMNGAPTPVPDTIGIRPTAMQRLQYAFRAFHGGSKETVKDVDKLDMTKTMDAFEEMVLKIARWAMVCEEFVGLEWKDKWLVFKHLWSLFYTIERVYKTIDVLGYDTSDSRLVIDDQSAVNLETLTYDIPDVTETTKNNIVNLFKPHTDMFMKNLIVPMKQLRMTEYEVVYLLAQIMWSVKSCPGVSEQAGQIGEKYLDQISNEMHNYYVYELRLENYAARLTKLMKIQSEVEKQALYKKDLITVASVFDIFSSTIAASTPIIHRIPIASQKSKPSRIVYDMSDDPEAQHLLGPPGDQKEPDKGWSCMTHYDATESRERHDEYAYQKTVQVGHFCDHDEPEPSPEEMRLWWRKNGIQPLGVGDLTNTFKNKQHKSSSTLNIVAALEDGRSPSPPTEQKECSSKRRKSVAAQGRFSPGRIQKVIRFVVEDWLCLGFLGIIMAVCSMLMDAAIENLQNFHLQLYDLAKAHDDPTVNIVLTYLVWLIYAVVLTSFSAIFVHYVAPQAIGSGIPEMKTILRGVILKEYLTFRTLVSKMIGLTLSLGSGLPIGKEGPFVHVASVVANLLSGLIQNAHGVYSNESRSTEMLAAGCAVGVACTFSAPVGGVLFSIEVTSVYFAVRNYWRGFFAAACSATLFRLLKVWLNETEVTVVAFYQTNFPREAFFPEELPVFALIGMVCGVAGALFVLLHRSMVTFLRRNGCAKRIFQKYWIVYPLCVSILVASLTYPQGYGQFLAGDRKFSQTLKDFFANCTWLTARKNGTNACPEHFVATWQGYLDFDNSIFVVLACFQITYFFLAALSSTLPIPAGIFMPVFVIGAAFGRMIGELMVMWFPDGIRGPEELQIFPGVYAVVGAAAFCGAVTHTVSVAVIVFELTGQLLYILPVMIAVLIANAICSYLQPSIYDSIIKIKHLPFLPHIPHTSSIFHGICAKQIMVSKVKYLSRESTYKEVQELLKSMPRVKAFPVVEDNQSMILLGSVSRCSLAEAIERRTGPEARQQEAVHRIKETIEDAERRFKTGPIERRMSILDSPFVANQGPTITVDPPSATHSRKPSTVNRFTVTKVPEELEKQPDLFKLSPSIPQAELKRSSSDNSLGYDTLYHTIGGVFRTLQQRLSFGRIRKSNSGDDYDLHGDEKEAWEAMRLSGRIDLEEVGLDAAPFQLVPRSSLVKVHSLFSLLGLNRAYVTQCGRLVGVVALRELRIAIERAQSGLLSADGFPMYDSDEGSVSSSDVEALGRKEDEESHDEEGDLFHLGPRLEIISRVSSAQTVPGLERQTSEYPASELQKKTEREERERKERRERRRTMSTSSDPCLIVKLEELKSQRNSVELQKPGCSSFDSVRITISDDDEEGCAPKGDVADISEEDDVFEPPESQSSTESKKKKTNHVRILIPGTPHRGAEFNYEEGDC</sequence>
<feature type="compositionally biased region" description="Low complexity" evidence="21">
    <location>
        <begin position="90"/>
        <end position="109"/>
    </location>
</feature>
<evidence type="ECO:0000256" key="10">
    <source>
        <dbReference type="ARBA" id="ARBA00022989"/>
    </source>
</evidence>
<keyword evidence="16" id="KW-0675">Receptor</keyword>
<dbReference type="GO" id="GO:0003700">
    <property type="term" value="F:DNA-binding transcription factor activity"/>
    <property type="evidence" value="ECO:0007669"/>
    <property type="project" value="InterPro"/>
</dbReference>
<comment type="subcellular location">
    <subcellularLocation>
        <location evidence="2 20">Membrane</location>
        <topology evidence="2 20">Multi-pass membrane protein</topology>
    </subcellularLocation>
    <subcellularLocation>
        <location evidence="1">Nucleus</location>
    </subcellularLocation>
</comment>
<name>A0AA39HVF8_9BILA</name>
<dbReference type="GO" id="GO:0008270">
    <property type="term" value="F:zinc ion binding"/>
    <property type="evidence" value="ECO:0007669"/>
    <property type="project" value="UniProtKB-KW"/>
</dbReference>
<keyword evidence="17 20" id="KW-0868">Chloride</keyword>
<feature type="transmembrane region" description="Helical" evidence="20">
    <location>
        <begin position="977"/>
        <end position="1004"/>
    </location>
</feature>
<evidence type="ECO:0000259" key="24">
    <source>
        <dbReference type="PROSITE" id="PS51843"/>
    </source>
</evidence>
<feature type="domain" description="Nuclear receptor" evidence="22">
    <location>
        <begin position="4"/>
        <end position="80"/>
    </location>
</feature>
<dbReference type="InterPro" id="IPR001807">
    <property type="entry name" value="ClC"/>
</dbReference>
<feature type="region of interest" description="Disordered" evidence="21">
    <location>
        <begin position="1400"/>
        <end position="1441"/>
    </location>
</feature>
<evidence type="ECO:0000256" key="16">
    <source>
        <dbReference type="ARBA" id="ARBA00023170"/>
    </source>
</evidence>
<dbReference type="Pfam" id="PF00571">
    <property type="entry name" value="CBS"/>
    <property type="match status" value="1"/>
</dbReference>
<dbReference type="InterPro" id="IPR001628">
    <property type="entry name" value="Znf_hrmn_rcpt"/>
</dbReference>
<evidence type="ECO:0000256" key="1">
    <source>
        <dbReference type="ARBA" id="ARBA00004123"/>
    </source>
</evidence>
<reference evidence="25" key="1">
    <citation type="submission" date="2023-06" db="EMBL/GenBank/DDBJ databases">
        <title>Genomic analysis of the entomopathogenic nematode Steinernema hermaphroditum.</title>
        <authorList>
            <person name="Schwarz E.M."/>
            <person name="Heppert J.K."/>
            <person name="Baniya A."/>
            <person name="Schwartz H.T."/>
            <person name="Tan C.-H."/>
            <person name="Antoshechkin I."/>
            <person name="Sternberg P.W."/>
            <person name="Goodrich-Blair H."/>
            <person name="Dillman A.R."/>
        </authorList>
    </citation>
    <scope>NUCLEOTIDE SEQUENCE</scope>
    <source>
        <strain evidence="25">PS9179</strain>
        <tissue evidence="25">Whole animal</tissue>
    </source>
</reference>
<keyword evidence="8" id="KW-0863">Zinc-finger</keyword>
<feature type="transmembrane region" description="Helical" evidence="20">
    <location>
        <begin position="914"/>
        <end position="932"/>
    </location>
</feature>
<dbReference type="GO" id="GO:0005886">
    <property type="term" value="C:plasma membrane"/>
    <property type="evidence" value="ECO:0007669"/>
    <property type="project" value="TreeGrafter"/>
</dbReference>
<dbReference type="SMART" id="SM00399">
    <property type="entry name" value="ZnF_C4"/>
    <property type="match status" value="1"/>
</dbReference>
<feature type="domain" description="CBS" evidence="23">
    <location>
        <begin position="1067"/>
        <end position="1127"/>
    </location>
</feature>
<keyword evidence="14 20" id="KW-0472">Membrane</keyword>
<dbReference type="Gene3D" id="3.10.580.10">
    <property type="entry name" value="CBS-domain"/>
    <property type="match status" value="2"/>
</dbReference>
<keyword evidence="7" id="KW-0677">Repeat</keyword>
<keyword evidence="6" id="KW-0479">Metal-binding</keyword>
<evidence type="ECO:0000256" key="11">
    <source>
        <dbReference type="ARBA" id="ARBA00023015"/>
    </source>
</evidence>
<feature type="transmembrane region" description="Helical" evidence="20">
    <location>
        <begin position="614"/>
        <end position="636"/>
    </location>
</feature>
<keyword evidence="13" id="KW-0238">DNA-binding</keyword>
<feature type="region of interest" description="Disordered" evidence="21">
    <location>
        <begin position="1477"/>
        <end position="1540"/>
    </location>
</feature>
<dbReference type="SUPFAM" id="SSF54631">
    <property type="entry name" value="CBS-domain pair"/>
    <property type="match status" value="1"/>
</dbReference>
<feature type="compositionally biased region" description="Acidic residues" evidence="21">
    <location>
        <begin position="1492"/>
        <end position="1501"/>
    </location>
</feature>
<dbReference type="SUPFAM" id="SSF81340">
    <property type="entry name" value="Clc chloride channel"/>
    <property type="match status" value="1"/>
</dbReference>
<evidence type="ECO:0000259" key="22">
    <source>
        <dbReference type="PROSITE" id="PS51030"/>
    </source>
</evidence>
<dbReference type="InterPro" id="IPR049636">
    <property type="entry name" value="HNF4-like_DBD"/>
</dbReference>
<evidence type="ECO:0000259" key="23">
    <source>
        <dbReference type="PROSITE" id="PS51371"/>
    </source>
</evidence>
<dbReference type="EMBL" id="JAUCMV010000003">
    <property type="protein sequence ID" value="KAK0412109.1"/>
    <property type="molecule type" value="Genomic_DNA"/>
</dbReference>
<feature type="transmembrane region" description="Helical" evidence="20">
    <location>
        <begin position="944"/>
        <end position="965"/>
    </location>
</feature>
<evidence type="ECO:0000256" key="7">
    <source>
        <dbReference type="ARBA" id="ARBA00022737"/>
    </source>
</evidence>
<dbReference type="InterPro" id="IPR014743">
    <property type="entry name" value="Cl-channel_core"/>
</dbReference>
<dbReference type="Pfam" id="PF00654">
    <property type="entry name" value="Voltage_CLC"/>
    <property type="match status" value="1"/>
</dbReference>
<dbReference type="CDD" id="cd03683">
    <property type="entry name" value="ClC_1_like"/>
    <property type="match status" value="1"/>
</dbReference>
<dbReference type="PRINTS" id="PR00047">
    <property type="entry name" value="STROIDFINGER"/>
</dbReference>
<evidence type="ECO:0000256" key="2">
    <source>
        <dbReference type="ARBA" id="ARBA00004141"/>
    </source>
</evidence>
<protein>
    <recommendedName>
        <fullName evidence="20">Chloride channel protein</fullName>
    </recommendedName>
</protein>
<dbReference type="SUPFAM" id="SSF48508">
    <property type="entry name" value="Nuclear receptor ligand-binding domain"/>
    <property type="match status" value="1"/>
</dbReference>
<feature type="compositionally biased region" description="Basic and acidic residues" evidence="21">
    <location>
        <begin position="79"/>
        <end position="89"/>
    </location>
</feature>
<dbReference type="InterPro" id="IPR050970">
    <property type="entry name" value="Cl_channel_volt-gated"/>
</dbReference>
<dbReference type="Proteomes" id="UP001175271">
    <property type="component" value="Unassembled WGS sequence"/>
</dbReference>
<dbReference type="PROSITE" id="PS51030">
    <property type="entry name" value="NUCLEAR_REC_DBD_2"/>
    <property type="match status" value="1"/>
</dbReference>
<keyword evidence="26" id="KW-1185">Reference proteome</keyword>
<evidence type="ECO:0000256" key="13">
    <source>
        <dbReference type="ARBA" id="ARBA00023125"/>
    </source>
</evidence>
<evidence type="ECO:0000256" key="6">
    <source>
        <dbReference type="ARBA" id="ARBA00022723"/>
    </source>
</evidence>
<keyword evidence="4 20" id="KW-0813">Transport</keyword>
<feature type="transmembrane region" description="Helical" evidence="20">
    <location>
        <begin position="1011"/>
        <end position="1032"/>
    </location>
</feature>
<comment type="similarity">
    <text evidence="3">Belongs to the nuclear hormone receptor family.</text>
</comment>
<evidence type="ECO:0000256" key="15">
    <source>
        <dbReference type="ARBA" id="ARBA00023163"/>
    </source>
</evidence>
<keyword evidence="15" id="KW-0804">Transcription</keyword>
<dbReference type="GO" id="GO:0000978">
    <property type="term" value="F:RNA polymerase II cis-regulatory region sequence-specific DNA binding"/>
    <property type="evidence" value="ECO:0007669"/>
    <property type="project" value="InterPro"/>
</dbReference>
<dbReference type="PRINTS" id="PR00762">
    <property type="entry name" value="CLCHANNEL"/>
</dbReference>
<dbReference type="PANTHER" id="PTHR45720">
    <property type="entry name" value="CHLORIDE CHANNEL PROTEIN 2"/>
    <property type="match status" value="1"/>
</dbReference>
<dbReference type="FunFam" id="1.10.3080.10:FF:000020">
    <property type="entry name" value="Chloride channel protein"/>
    <property type="match status" value="1"/>
</dbReference>
<dbReference type="InterPro" id="IPR000644">
    <property type="entry name" value="CBS_dom"/>
</dbReference>